<dbReference type="Proteomes" id="UP000574276">
    <property type="component" value="Unassembled WGS sequence"/>
</dbReference>
<feature type="signal peptide" evidence="1">
    <location>
        <begin position="1"/>
        <end position="26"/>
    </location>
</feature>
<dbReference type="InterPro" id="IPR026906">
    <property type="entry name" value="LRR_5"/>
</dbReference>
<sequence length="296" mass="32329">MKKKVLKYVVGLVLAIACLAASQANAITINAANSVDDFYLSGRLTDEDGYEELCVGEYVYAEAGVYYKDGSLVDPYSYEYISDYVMSEALFEVMGTGDLYYYSSYDTPGAYDAVWFSGSIPQEAFGKYVYYVLGAYVQDGSDTQTVIGDIRSRDPITSFAGTDNLTFCDNGDGKTVSLYSIWKCDKANIPSKVTIGNKVYKVTGVANNALEYKNITSLTIPSTVTSIGKEAFADASKLKTITINSTLKKVGENAFSGINKKATIKIKASKENYDKIVKLIKKAGAPKTVTFKRITK</sequence>
<dbReference type="Pfam" id="PF13306">
    <property type="entry name" value="LRR_5"/>
    <property type="match status" value="1"/>
</dbReference>
<comment type="caution">
    <text evidence="2">The sequence shown here is derived from an EMBL/GenBank/DDBJ whole genome shotgun (WGS) entry which is preliminary data.</text>
</comment>
<evidence type="ECO:0000313" key="3">
    <source>
        <dbReference type="Proteomes" id="UP000574276"/>
    </source>
</evidence>
<evidence type="ECO:0000256" key="1">
    <source>
        <dbReference type="SAM" id="SignalP"/>
    </source>
</evidence>
<accession>A0A839JZH6</accession>
<proteinExistence type="predicted"/>
<dbReference type="RefSeq" id="WP_228351622.1">
    <property type="nucleotide sequence ID" value="NZ_JACEGA010000001.1"/>
</dbReference>
<name>A0A839JZH6_9FIRM</name>
<organism evidence="2 3">
    <name type="scientific">Variimorphobacter saccharofermentans</name>
    <dbReference type="NCBI Taxonomy" id="2755051"/>
    <lineage>
        <taxon>Bacteria</taxon>
        <taxon>Bacillati</taxon>
        <taxon>Bacillota</taxon>
        <taxon>Clostridia</taxon>
        <taxon>Lachnospirales</taxon>
        <taxon>Lachnospiraceae</taxon>
        <taxon>Variimorphobacter</taxon>
    </lineage>
</organism>
<feature type="chain" id="PRO_5032331620" evidence="1">
    <location>
        <begin position="27"/>
        <end position="296"/>
    </location>
</feature>
<dbReference type="AlphaFoldDB" id="A0A839JZH6"/>
<gene>
    <name evidence="2" type="ORF">H0486_03210</name>
</gene>
<keyword evidence="1" id="KW-0732">Signal</keyword>
<dbReference type="InterPro" id="IPR032675">
    <property type="entry name" value="LRR_dom_sf"/>
</dbReference>
<reference evidence="2 3" key="1">
    <citation type="submission" date="2020-07" db="EMBL/GenBank/DDBJ databases">
        <title>Characterization and genome sequencing of isolate MD1, a novel member within the family Lachnospiraceae.</title>
        <authorList>
            <person name="Rettenmaier R."/>
            <person name="Di Bello L."/>
            <person name="Zinser C."/>
            <person name="Scheitz K."/>
            <person name="Liebl W."/>
            <person name="Zverlov V."/>
        </authorList>
    </citation>
    <scope>NUCLEOTIDE SEQUENCE [LARGE SCALE GENOMIC DNA]</scope>
    <source>
        <strain evidence="2 3">MD1</strain>
    </source>
</reference>
<dbReference type="EMBL" id="JACEGA010000001">
    <property type="protein sequence ID" value="MBB2181881.1"/>
    <property type="molecule type" value="Genomic_DNA"/>
</dbReference>
<dbReference type="Gene3D" id="3.80.10.10">
    <property type="entry name" value="Ribonuclease Inhibitor"/>
    <property type="match status" value="1"/>
</dbReference>
<protein>
    <submittedName>
        <fullName evidence="2">Leucine-rich repeat protein</fullName>
    </submittedName>
</protein>
<dbReference type="PROSITE" id="PS51257">
    <property type="entry name" value="PROKAR_LIPOPROTEIN"/>
    <property type="match status" value="1"/>
</dbReference>
<keyword evidence="3" id="KW-1185">Reference proteome</keyword>
<evidence type="ECO:0000313" key="2">
    <source>
        <dbReference type="EMBL" id="MBB2181881.1"/>
    </source>
</evidence>